<feature type="domain" description="Peptidase M14" evidence="23">
    <location>
        <begin position="233"/>
        <end position="569"/>
    </location>
</feature>
<dbReference type="Proteomes" id="UP000693981">
    <property type="component" value="Unassembled WGS sequence"/>
</dbReference>
<dbReference type="InterPro" id="IPR034286">
    <property type="entry name" value="M14_AGBL5-like"/>
</dbReference>
<comment type="similarity">
    <text evidence="5 21">Belongs to the peptidase M14 family.</text>
</comment>
<evidence type="ECO:0000256" key="2">
    <source>
        <dbReference type="ARBA" id="ARBA00004123"/>
    </source>
</evidence>
<evidence type="ECO:0000256" key="13">
    <source>
        <dbReference type="ARBA" id="ARBA00023242"/>
    </source>
</evidence>
<dbReference type="GO" id="GO:0030496">
    <property type="term" value="C:midbody"/>
    <property type="evidence" value="ECO:0007669"/>
    <property type="project" value="UniProtKB-SubCell"/>
</dbReference>
<evidence type="ECO:0000256" key="10">
    <source>
        <dbReference type="ARBA" id="ARBA00022833"/>
    </source>
</evidence>
<dbReference type="AlphaFoldDB" id="A0A8T1VQQ0"/>
<dbReference type="GO" id="GO:0005819">
    <property type="term" value="C:spindle"/>
    <property type="evidence" value="ECO:0007669"/>
    <property type="project" value="UniProtKB-SubCell"/>
</dbReference>
<keyword evidence="9" id="KW-0378">Hydrolase</keyword>
<evidence type="ECO:0000256" key="19">
    <source>
        <dbReference type="ARBA" id="ARBA00032928"/>
    </source>
</evidence>
<evidence type="ECO:0000256" key="8">
    <source>
        <dbReference type="ARBA" id="ARBA00022723"/>
    </source>
</evidence>
<evidence type="ECO:0000313" key="25">
    <source>
        <dbReference type="Proteomes" id="UP000693981"/>
    </source>
</evidence>
<keyword evidence="8" id="KW-0479">Metal-binding</keyword>
<dbReference type="GO" id="GO:0004181">
    <property type="term" value="F:metallocarboxypeptidase activity"/>
    <property type="evidence" value="ECO:0007669"/>
    <property type="project" value="InterPro"/>
</dbReference>
<keyword evidence="13" id="KW-0539">Nucleus</keyword>
<comment type="catalytic activity">
    <reaction evidence="15">
        <text>C-terminal L-alpha-aminoacyl-L-glutamyl-L-glutamyl-[tubulin] + H2O = C-terminal L-alpha-aminoacyl-L-glutamyl-[tubulin] + L-glutamate</text>
        <dbReference type="Rhea" id="RHEA:63792"/>
        <dbReference type="Rhea" id="RHEA-COMP:16435"/>
        <dbReference type="Rhea" id="RHEA-COMP:16436"/>
        <dbReference type="ChEBI" id="CHEBI:15377"/>
        <dbReference type="ChEBI" id="CHEBI:29985"/>
        <dbReference type="ChEBI" id="CHEBI:149555"/>
        <dbReference type="ChEBI" id="CHEBI:149556"/>
        <dbReference type="EC" id="3.4.17.24"/>
    </reaction>
    <physiologicalReaction direction="left-to-right" evidence="15">
        <dbReference type="Rhea" id="RHEA:63793"/>
    </physiologicalReaction>
</comment>
<protein>
    <recommendedName>
        <fullName evidence="14">Cytosolic carboxypeptidase-like protein 5</fullName>
        <ecNumber evidence="17">3.4.17.24</ecNumber>
    </recommendedName>
    <alternativeName>
        <fullName evidence="19">ATP/GTP-binding protein-like 5</fullName>
    </alternativeName>
    <alternativeName>
        <fullName evidence="18">Protein deglutamylase CCP5</fullName>
    </alternativeName>
</protein>
<evidence type="ECO:0000256" key="20">
    <source>
        <dbReference type="ARBA" id="ARBA00047714"/>
    </source>
</evidence>
<evidence type="ECO:0000256" key="14">
    <source>
        <dbReference type="ARBA" id="ARBA00024141"/>
    </source>
</evidence>
<dbReference type="EC" id="3.4.17.24" evidence="17"/>
<evidence type="ECO:0000256" key="16">
    <source>
        <dbReference type="ARBA" id="ARBA00024627"/>
    </source>
</evidence>
<dbReference type="Pfam" id="PF18027">
    <property type="entry name" value="Pepdidase_M14_N"/>
    <property type="match status" value="1"/>
</dbReference>
<feature type="region of interest" description="Disordered" evidence="22">
    <location>
        <begin position="559"/>
        <end position="600"/>
    </location>
</feature>
<dbReference type="PANTHER" id="PTHR12756:SF12">
    <property type="entry name" value="CYTOSOLIC CARBOXYPEPTIDASE-LIKE PROTEIN 5"/>
    <property type="match status" value="1"/>
</dbReference>
<evidence type="ECO:0000256" key="11">
    <source>
        <dbReference type="ARBA" id="ARBA00023049"/>
    </source>
</evidence>
<feature type="compositionally biased region" description="Basic residues" evidence="22">
    <location>
        <begin position="578"/>
        <end position="592"/>
    </location>
</feature>
<evidence type="ECO:0000256" key="3">
    <source>
        <dbReference type="ARBA" id="ARBA00004186"/>
    </source>
</evidence>
<evidence type="ECO:0000313" key="24">
    <source>
        <dbReference type="EMBL" id="KAG7381734.1"/>
    </source>
</evidence>
<sequence length="688" mass="77256">MASASSWSSTPDEDADEQVLHRLATSGSGKTAFEFMDGALRFSSRFDGGNMANVQETETGAFHIQLAEDAASSGVSTGYSTWFYFEIERDARNNNNSKKTQEIRLVLTNMNPQRGLYKNGYTVIYCPAEVEELPSSDNTFQNEKLWNRLPTPLEFEKYTVSAGQTSQQQNIETGVKASERHADDESEDLHVAGVSSSKLLTKTRGRKLEIKMKVSWTYRFKFARERVRFAFCYPYTYTRVQRELAEMDRRFIRPKELQRNNSNVTPETEGGDIYYHRELLTRSLEGLRVDLITISSLDGITSSRMPSHRKFQALSSSEESAFCFDPKQKKMVIISARVHPGESPANFMLDGMLQLLLHSTGESAIALRRQFVFKIIPMLNPDGVCSGCYRTDSRGVNLNRVYEDPQPHLAPTVFALKEFILELITDYGGVDSTTAQKNMVYLDLHAHSNRRGCFVYGNNHLQDASLGTSIKAMEADIARQVQTQLYARLVSLHTPFFDYMACSFDKDNMSRNDLRDNNNAPTSRQGSSRVALYRATGLTYVYTIECNYNEGRRTLRSSSLAPASSLPTHPVPTSSGVPKHRSSSKSSSKHHQLEKQLLPRQAVPKSGTRLYLKFSPAEWKDVGVGALVALLDLFELPGAGDKLGQSPFRSRDGLEKNILAEVRAAMSDEDGKQRKQSSRQIGKSKAML</sequence>
<feature type="active site" description="Proton donor/acceptor" evidence="21">
    <location>
        <position position="545"/>
    </location>
</feature>
<comment type="catalytic activity">
    <reaction evidence="16">
        <text>C-terminal L-alpha-aminoacyl-L-glutamyl-[tubulin] + H2O = C-terminal L-alpha-aminoacyl-[tubulin] + L-glutamate</text>
        <dbReference type="Rhea" id="RHEA:63796"/>
        <dbReference type="Rhea" id="RHEA-COMP:16436"/>
        <dbReference type="Rhea" id="RHEA-COMP:16437"/>
        <dbReference type="ChEBI" id="CHEBI:15377"/>
        <dbReference type="ChEBI" id="CHEBI:29985"/>
        <dbReference type="ChEBI" id="CHEBI:90782"/>
        <dbReference type="ChEBI" id="CHEBI:149556"/>
        <dbReference type="EC" id="3.4.17.24"/>
    </reaction>
    <physiologicalReaction direction="left-to-right" evidence="16">
        <dbReference type="Rhea" id="RHEA:63797"/>
    </physiologicalReaction>
</comment>
<dbReference type="InterPro" id="IPR040626">
    <property type="entry name" value="Pepdidase_M14_N"/>
</dbReference>
<dbReference type="GO" id="GO:0005634">
    <property type="term" value="C:nucleus"/>
    <property type="evidence" value="ECO:0007669"/>
    <property type="project" value="UniProtKB-SubCell"/>
</dbReference>
<comment type="cofactor">
    <cofactor evidence="1">
        <name>Zn(2+)</name>
        <dbReference type="ChEBI" id="CHEBI:29105"/>
    </cofactor>
</comment>
<evidence type="ECO:0000256" key="5">
    <source>
        <dbReference type="ARBA" id="ARBA00005988"/>
    </source>
</evidence>
<dbReference type="InterPro" id="IPR050821">
    <property type="entry name" value="Cytosolic_carboxypeptidase"/>
</dbReference>
<comment type="catalytic activity">
    <reaction evidence="20">
        <text>gamma-L-glutamyl-L-glutamyl-[protein] + H2O = L-glutamyl-[protein] + L-glutamate</text>
        <dbReference type="Rhea" id="RHEA:60152"/>
        <dbReference type="Rhea" id="RHEA-COMP:10208"/>
        <dbReference type="Rhea" id="RHEA-COMP:15517"/>
        <dbReference type="ChEBI" id="CHEBI:15377"/>
        <dbReference type="ChEBI" id="CHEBI:29973"/>
        <dbReference type="ChEBI" id="CHEBI:29985"/>
        <dbReference type="ChEBI" id="CHEBI:143622"/>
    </reaction>
    <physiologicalReaction direction="left-to-right" evidence="20">
        <dbReference type="Rhea" id="RHEA:60153"/>
    </physiologicalReaction>
</comment>
<dbReference type="GO" id="GO:0006508">
    <property type="term" value="P:proteolysis"/>
    <property type="evidence" value="ECO:0007669"/>
    <property type="project" value="UniProtKB-KW"/>
</dbReference>
<organism evidence="24 25">
    <name type="scientific">Phytophthora boehmeriae</name>
    <dbReference type="NCBI Taxonomy" id="109152"/>
    <lineage>
        <taxon>Eukaryota</taxon>
        <taxon>Sar</taxon>
        <taxon>Stramenopiles</taxon>
        <taxon>Oomycota</taxon>
        <taxon>Peronosporomycetes</taxon>
        <taxon>Peronosporales</taxon>
        <taxon>Peronosporaceae</taxon>
        <taxon>Phytophthora</taxon>
    </lineage>
</organism>
<comment type="subcellular location">
    <subcellularLocation>
        <location evidence="3">Cytoplasm</location>
        <location evidence="3">Cytoskeleton</location>
        <location evidence="3">Spindle</location>
    </subcellularLocation>
    <subcellularLocation>
        <location evidence="4">Midbody</location>
    </subcellularLocation>
    <subcellularLocation>
        <location evidence="2">Nucleus</location>
    </subcellularLocation>
</comment>
<keyword evidence="12" id="KW-0206">Cytoskeleton</keyword>
<keyword evidence="10" id="KW-0862">Zinc</keyword>
<proteinExistence type="inferred from homology"/>
<evidence type="ECO:0000256" key="4">
    <source>
        <dbReference type="ARBA" id="ARBA00004214"/>
    </source>
</evidence>
<accession>A0A8T1VQQ0</accession>
<evidence type="ECO:0000256" key="22">
    <source>
        <dbReference type="SAM" id="MobiDB-lite"/>
    </source>
</evidence>
<evidence type="ECO:0000256" key="21">
    <source>
        <dbReference type="PROSITE-ProRule" id="PRU01379"/>
    </source>
</evidence>
<name>A0A8T1VQQ0_9STRA</name>
<dbReference type="EMBL" id="JAGDFL010000761">
    <property type="protein sequence ID" value="KAG7381734.1"/>
    <property type="molecule type" value="Genomic_DNA"/>
</dbReference>
<gene>
    <name evidence="24" type="ORF">PHYBOEH_010800</name>
</gene>
<dbReference type="PROSITE" id="PS52035">
    <property type="entry name" value="PEPTIDASE_M14"/>
    <property type="match status" value="1"/>
</dbReference>
<evidence type="ECO:0000256" key="9">
    <source>
        <dbReference type="ARBA" id="ARBA00022801"/>
    </source>
</evidence>
<reference evidence="24" key="1">
    <citation type="submission" date="2021-02" db="EMBL/GenBank/DDBJ databases">
        <authorList>
            <person name="Palmer J.M."/>
        </authorList>
    </citation>
    <scope>NUCLEOTIDE SEQUENCE</scope>
    <source>
        <strain evidence="24">SCRP23</strain>
    </source>
</reference>
<dbReference type="CDD" id="cd06236">
    <property type="entry name" value="M14_AGBL5_like"/>
    <property type="match status" value="1"/>
</dbReference>
<evidence type="ECO:0000256" key="6">
    <source>
        <dbReference type="ARBA" id="ARBA00022490"/>
    </source>
</evidence>
<evidence type="ECO:0000259" key="23">
    <source>
        <dbReference type="PROSITE" id="PS52035"/>
    </source>
</evidence>
<keyword evidence="7" id="KW-0645">Protease</keyword>
<keyword evidence="11" id="KW-0482">Metalloprotease</keyword>
<feature type="region of interest" description="Disordered" evidence="22">
    <location>
        <begin position="665"/>
        <end position="688"/>
    </location>
</feature>
<dbReference type="PANTHER" id="PTHR12756">
    <property type="entry name" value="CYTOSOLIC CARBOXYPEPTIDASE"/>
    <property type="match status" value="1"/>
</dbReference>
<evidence type="ECO:0000256" key="17">
    <source>
        <dbReference type="ARBA" id="ARBA00026108"/>
    </source>
</evidence>
<dbReference type="OrthoDB" id="10253041at2759"/>
<feature type="compositionally biased region" description="Low complexity" evidence="22">
    <location>
        <begin position="559"/>
        <end position="568"/>
    </location>
</feature>
<evidence type="ECO:0000256" key="1">
    <source>
        <dbReference type="ARBA" id="ARBA00001947"/>
    </source>
</evidence>
<evidence type="ECO:0000256" key="15">
    <source>
        <dbReference type="ARBA" id="ARBA00024524"/>
    </source>
</evidence>
<keyword evidence="6" id="KW-0963">Cytoplasm</keyword>
<comment type="caution">
    <text evidence="24">The sequence shown here is derived from an EMBL/GenBank/DDBJ whole genome shotgun (WGS) entry which is preliminary data.</text>
</comment>
<dbReference type="InterPro" id="IPR000834">
    <property type="entry name" value="Peptidase_M14"/>
</dbReference>
<evidence type="ECO:0000256" key="12">
    <source>
        <dbReference type="ARBA" id="ARBA00023212"/>
    </source>
</evidence>
<dbReference type="GO" id="GO:0008270">
    <property type="term" value="F:zinc ion binding"/>
    <property type="evidence" value="ECO:0007669"/>
    <property type="project" value="InterPro"/>
</dbReference>
<evidence type="ECO:0000256" key="7">
    <source>
        <dbReference type="ARBA" id="ARBA00022670"/>
    </source>
</evidence>
<evidence type="ECO:0000256" key="18">
    <source>
        <dbReference type="ARBA" id="ARBA00032753"/>
    </source>
</evidence>
<dbReference type="Pfam" id="PF00246">
    <property type="entry name" value="Peptidase_M14"/>
    <property type="match status" value="1"/>
</dbReference>
<keyword evidence="25" id="KW-1185">Reference proteome</keyword>